<dbReference type="PANTHER" id="PTHR32305:SF15">
    <property type="entry name" value="PROTEIN RHSA-RELATED"/>
    <property type="match status" value="1"/>
</dbReference>
<evidence type="ECO:0000256" key="1">
    <source>
        <dbReference type="ARBA" id="ARBA00022737"/>
    </source>
</evidence>
<reference evidence="4 5" key="1">
    <citation type="submission" date="2018-09" db="EMBL/GenBank/DDBJ databases">
        <authorList>
            <consortium name="Pathogen Informatics"/>
        </authorList>
    </citation>
    <scope>NUCLEOTIDE SEQUENCE [LARGE SCALE GENOMIC DNA]</scope>
    <source>
        <strain evidence="4 5">OH-22767</strain>
    </source>
</reference>
<feature type="domain" description="Teneurin-like YD-shell" evidence="3">
    <location>
        <begin position="325"/>
        <end position="406"/>
    </location>
</feature>
<feature type="domain" description="Teneurin-like YD-shell" evidence="3">
    <location>
        <begin position="17"/>
        <end position="147"/>
    </location>
</feature>
<keyword evidence="5" id="KW-1185">Reference proteome</keyword>
<evidence type="ECO:0000313" key="5">
    <source>
        <dbReference type="Proteomes" id="UP000262142"/>
    </source>
</evidence>
<feature type="region of interest" description="Disordered" evidence="2">
    <location>
        <begin position="559"/>
        <end position="639"/>
    </location>
</feature>
<dbReference type="PANTHER" id="PTHR32305">
    <property type="match status" value="1"/>
</dbReference>
<dbReference type="InterPro" id="IPR050708">
    <property type="entry name" value="T6SS_VgrG/RHS"/>
</dbReference>
<protein>
    <submittedName>
        <fullName evidence="4">Cell wall-associated polypeptide CWBP200</fullName>
    </submittedName>
</protein>
<keyword evidence="1" id="KW-0677">Repeat</keyword>
<dbReference type="InterPro" id="IPR022385">
    <property type="entry name" value="Rhs_assc_core"/>
</dbReference>
<dbReference type="Proteomes" id="UP000262142">
    <property type="component" value="Unassembled WGS sequence"/>
</dbReference>
<dbReference type="EMBL" id="UNSC01000014">
    <property type="protein sequence ID" value="SZD74365.1"/>
    <property type="molecule type" value="Genomic_DNA"/>
</dbReference>
<dbReference type="NCBIfam" id="TIGR03696">
    <property type="entry name" value="Rhs_assc_core"/>
    <property type="match status" value="1"/>
</dbReference>
<accession>A0A383U3E7</accession>
<feature type="compositionally biased region" description="Polar residues" evidence="2">
    <location>
        <begin position="592"/>
        <end position="601"/>
    </location>
</feature>
<dbReference type="AlphaFoldDB" id="A0A383U3E7"/>
<feature type="region of interest" description="Disordered" evidence="2">
    <location>
        <begin position="275"/>
        <end position="299"/>
    </location>
</feature>
<proteinExistence type="predicted"/>
<dbReference type="Gene3D" id="2.180.10.10">
    <property type="entry name" value="RHS repeat-associated core"/>
    <property type="match status" value="2"/>
</dbReference>
<evidence type="ECO:0000313" key="4">
    <source>
        <dbReference type="EMBL" id="SZD74365.1"/>
    </source>
</evidence>
<feature type="compositionally biased region" description="Basic and acidic residues" evidence="2">
    <location>
        <begin position="602"/>
        <end position="633"/>
    </location>
</feature>
<evidence type="ECO:0000259" key="3">
    <source>
        <dbReference type="Pfam" id="PF25023"/>
    </source>
</evidence>
<dbReference type="InterPro" id="IPR056823">
    <property type="entry name" value="TEN-like_YD-shell"/>
</dbReference>
<feature type="compositionally biased region" description="Pro residues" evidence="2">
    <location>
        <begin position="282"/>
        <end position="299"/>
    </location>
</feature>
<sequence>MENQLPIIRNALGGASSYEYQYDNLNRLTRAKGNYTGELTSASYELKMSYNNLNSITKKELNHLSGGVQKGYTLDYSYNNPSHPHAPSEIMEMGKPKARTYQYDGNGNPLYYEESKSFRAMVWDEENRLRGINDNGKLHLYTYDHTGERAVKSSGESSTVVTNGLTSAVITHMDDYTAYVNPYFVVQKGRFTKHYFEGSSRIVSKLGEGTFHHNNRGISAGGIDYIRQNAQMQEARDNYIRGLKVPPGPPTQHGIYASPEWTGQPYPSVNWQNIRQDQEPPEGWPRPPKFNEPGDVPGPPVQYGDPITPQTVKAGYGFVPNGIREKNLYYYHPDHLGSSSYITDREGRITQHTEYIAFGEVLFEEHSTSKTMPYLFNGKELDTETGLYYYGARYYDPRVSLWLNVDPLAEEFPEWSPYSYGFNNPLRFTDPTGMAPEDIIIRGKNNSSVTIKTDLVDISVNAGSVVGDLGGNYTLQGDDVLVAALDIVGIVDPTGVADIAAATLEAEQGNWGSAILSAAGVVPIVGDIGKVGKVGKHLKTIEKAIDGAKAKNLAEAAEKGIPKSQLGPSGKPKIHTVSKPNLKQAKDAARNNPKSNTSPVKHSSDKGQKTHYHSTKDGKKMTGKDNVHYENRSSKRNPN</sequence>
<name>A0A383U3E7_9FLAO</name>
<gene>
    <name evidence="4" type="primary">wapA_8</name>
    <name evidence="4" type="ORF">SAMEA104719789_01791</name>
</gene>
<dbReference type="Pfam" id="PF25023">
    <property type="entry name" value="TEN_YD-shell"/>
    <property type="match status" value="2"/>
</dbReference>
<dbReference type="CDD" id="cd20745">
    <property type="entry name" value="FIX_RhsA_AHH_HNH-like"/>
    <property type="match status" value="1"/>
</dbReference>
<organism evidence="4 5">
    <name type="scientific">Candidatus Ornithobacterium hominis</name>
    <dbReference type="NCBI Taxonomy" id="2497989"/>
    <lineage>
        <taxon>Bacteria</taxon>
        <taxon>Pseudomonadati</taxon>
        <taxon>Bacteroidota</taxon>
        <taxon>Flavobacteriia</taxon>
        <taxon>Flavobacteriales</taxon>
        <taxon>Weeksellaceae</taxon>
        <taxon>Ornithobacterium</taxon>
    </lineage>
</organism>
<evidence type="ECO:0000256" key="2">
    <source>
        <dbReference type="SAM" id="MobiDB-lite"/>
    </source>
</evidence>